<evidence type="ECO:0000256" key="2">
    <source>
        <dbReference type="ARBA" id="ARBA00003215"/>
    </source>
</evidence>
<dbReference type="Proteomes" id="UP001596298">
    <property type="component" value="Unassembled WGS sequence"/>
</dbReference>
<dbReference type="InterPro" id="IPR011324">
    <property type="entry name" value="Cytotoxic_necrot_fac-like_cat"/>
</dbReference>
<accession>A0ABW2AHE5</accession>
<dbReference type="InterPro" id="IPR003730">
    <property type="entry name" value="Cu_polyphenol_OxRdtase"/>
</dbReference>
<dbReference type="PANTHER" id="PTHR30616:SF2">
    <property type="entry name" value="PURINE NUCLEOSIDE PHOSPHORYLASE LACC1"/>
    <property type="match status" value="1"/>
</dbReference>
<comment type="similarity">
    <text evidence="3 12">Belongs to the purine nucleoside phosphorylase YfiH/LACC1 family.</text>
</comment>
<evidence type="ECO:0000256" key="12">
    <source>
        <dbReference type="RuleBase" id="RU361274"/>
    </source>
</evidence>
<gene>
    <name evidence="13" type="primary">pgeF</name>
    <name evidence="13" type="ORF">ACFQDH_12990</name>
</gene>
<organism evidence="13 14">
    <name type="scientific">Flexivirga alba</name>
    <dbReference type="NCBI Taxonomy" id="702742"/>
    <lineage>
        <taxon>Bacteria</taxon>
        <taxon>Bacillati</taxon>
        <taxon>Actinomycetota</taxon>
        <taxon>Actinomycetes</taxon>
        <taxon>Micrococcales</taxon>
        <taxon>Dermacoccaceae</taxon>
        <taxon>Flexivirga</taxon>
    </lineage>
</organism>
<evidence type="ECO:0000256" key="3">
    <source>
        <dbReference type="ARBA" id="ARBA00007353"/>
    </source>
</evidence>
<protein>
    <recommendedName>
        <fullName evidence="12">Purine nucleoside phosphorylase</fullName>
    </recommendedName>
</protein>
<dbReference type="Pfam" id="PF02578">
    <property type="entry name" value="Cu-oxidase_4"/>
    <property type="match status" value="1"/>
</dbReference>
<evidence type="ECO:0000256" key="10">
    <source>
        <dbReference type="ARBA" id="ARBA00048968"/>
    </source>
</evidence>
<evidence type="ECO:0000313" key="14">
    <source>
        <dbReference type="Proteomes" id="UP001596298"/>
    </source>
</evidence>
<comment type="catalytic activity">
    <reaction evidence="11">
        <text>S-methyl-5'-thioadenosine + phosphate = 5-(methylsulfanyl)-alpha-D-ribose 1-phosphate + adenine</text>
        <dbReference type="Rhea" id="RHEA:11852"/>
        <dbReference type="ChEBI" id="CHEBI:16708"/>
        <dbReference type="ChEBI" id="CHEBI:17509"/>
        <dbReference type="ChEBI" id="CHEBI:43474"/>
        <dbReference type="ChEBI" id="CHEBI:58533"/>
        <dbReference type="EC" id="2.4.2.28"/>
    </reaction>
    <physiologicalReaction direction="left-to-right" evidence="11">
        <dbReference type="Rhea" id="RHEA:11853"/>
    </physiologicalReaction>
</comment>
<dbReference type="SUPFAM" id="SSF64438">
    <property type="entry name" value="CNF1/YfiH-like putative cysteine hydrolases"/>
    <property type="match status" value="1"/>
</dbReference>
<sequence length="247" mass="25889">MWWWRDQLTGPGGRTIDVGFTDTDGGVSAVGPIASLNLGGKVGDDPSNVARNRAAVAAAVDVAPDDLVFMHQTHSDRVLSLEDGNRDLDGDGIVTASSGVALAVLVADCTPVLLTDPAAGVIGAVHAGRPGMMARIVDRALDRMSEQGATNPVAIIGPSVCGRCYEVPLEMREEAAGVTPESRAVSWTGTPAIDVASGVVAQLHARGVDTTWVPGCTRESDRLFSYRRDHRSGRFAGVIVQRTSPHV</sequence>
<dbReference type="RefSeq" id="WP_382401918.1">
    <property type="nucleotide sequence ID" value="NZ_JBHSWH010000001.1"/>
</dbReference>
<keyword evidence="8" id="KW-0186">Copper</keyword>
<keyword evidence="4" id="KW-0808">Transferase</keyword>
<evidence type="ECO:0000256" key="8">
    <source>
        <dbReference type="ARBA" id="ARBA00023008"/>
    </source>
</evidence>
<evidence type="ECO:0000256" key="9">
    <source>
        <dbReference type="ARBA" id="ARBA00047989"/>
    </source>
</evidence>
<dbReference type="EMBL" id="JBHSWH010000001">
    <property type="protein sequence ID" value="MFC6706148.1"/>
    <property type="molecule type" value="Genomic_DNA"/>
</dbReference>
<dbReference type="NCBIfam" id="TIGR00726">
    <property type="entry name" value="peptidoglycan editing factor PgeF"/>
    <property type="match status" value="1"/>
</dbReference>
<keyword evidence="6" id="KW-0378">Hydrolase</keyword>
<evidence type="ECO:0000313" key="13">
    <source>
        <dbReference type="EMBL" id="MFC6706148.1"/>
    </source>
</evidence>
<dbReference type="PANTHER" id="PTHR30616">
    <property type="entry name" value="UNCHARACTERIZED PROTEIN YFIH"/>
    <property type="match status" value="1"/>
</dbReference>
<comment type="catalytic activity">
    <reaction evidence="9">
        <text>adenosine + H2O + H(+) = inosine + NH4(+)</text>
        <dbReference type="Rhea" id="RHEA:24408"/>
        <dbReference type="ChEBI" id="CHEBI:15377"/>
        <dbReference type="ChEBI" id="CHEBI:15378"/>
        <dbReference type="ChEBI" id="CHEBI:16335"/>
        <dbReference type="ChEBI" id="CHEBI:17596"/>
        <dbReference type="ChEBI" id="CHEBI:28938"/>
        <dbReference type="EC" id="3.5.4.4"/>
    </reaction>
    <physiologicalReaction direction="left-to-right" evidence="9">
        <dbReference type="Rhea" id="RHEA:24409"/>
    </physiologicalReaction>
</comment>
<keyword evidence="5" id="KW-0479">Metal-binding</keyword>
<name>A0ABW2AHE5_9MICO</name>
<proteinExistence type="inferred from homology"/>
<evidence type="ECO:0000256" key="5">
    <source>
        <dbReference type="ARBA" id="ARBA00022723"/>
    </source>
</evidence>
<evidence type="ECO:0000256" key="1">
    <source>
        <dbReference type="ARBA" id="ARBA00000553"/>
    </source>
</evidence>
<evidence type="ECO:0000256" key="6">
    <source>
        <dbReference type="ARBA" id="ARBA00022801"/>
    </source>
</evidence>
<dbReference type="InterPro" id="IPR038371">
    <property type="entry name" value="Cu_polyphenol_OxRdtase_sf"/>
</dbReference>
<dbReference type="Gene3D" id="3.60.140.10">
    <property type="entry name" value="CNF1/YfiH-like putative cysteine hydrolases"/>
    <property type="match status" value="1"/>
</dbReference>
<comment type="catalytic activity">
    <reaction evidence="1">
        <text>inosine + phosphate = alpha-D-ribose 1-phosphate + hypoxanthine</text>
        <dbReference type="Rhea" id="RHEA:27646"/>
        <dbReference type="ChEBI" id="CHEBI:17368"/>
        <dbReference type="ChEBI" id="CHEBI:17596"/>
        <dbReference type="ChEBI" id="CHEBI:43474"/>
        <dbReference type="ChEBI" id="CHEBI:57720"/>
        <dbReference type="EC" id="2.4.2.1"/>
    </reaction>
    <physiologicalReaction direction="left-to-right" evidence="1">
        <dbReference type="Rhea" id="RHEA:27647"/>
    </physiologicalReaction>
</comment>
<evidence type="ECO:0000256" key="4">
    <source>
        <dbReference type="ARBA" id="ARBA00022679"/>
    </source>
</evidence>
<keyword evidence="7" id="KW-0862">Zinc</keyword>
<comment type="function">
    <text evidence="2">Purine nucleoside enzyme that catalyzes the phosphorolysis of adenosine and inosine nucleosides, yielding D-ribose 1-phosphate and the respective free bases, adenine and hypoxanthine. Also catalyzes the phosphorolysis of S-methyl-5'-thioadenosine into adenine and S-methyl-5-thio-alpha-D-ribose 1-phosphate. Also has adenosine deaminase activity.</text>
</comment>
<reference evidence="14" key="1">
    <citation type="journal article" date="2019" name="Int. J. Syst. Evol. Microbiol.">
        <title>The Global Catalogue of Microorganisms (GCM) 10K type strain sequencing project: providing services to taxonomists for standard genome sequencing and annotation.</title>
        <authorList>
            <consortium name="The Broad Institute Genomics Platform"/>
            <consortium name="The Broad Institute Genome Sequencing Center for Infectious Disease"/>
            <person name="Wu L."/>
            <person name="Ma J."/>
        </authorList>
    </citation>
    <scope>NUCLEOTIDE SEQUENCE [LARGE SCALE GENOMIC DNA]</scope>
    <source>
        <strain evidence="14">CCUG 58127</strain>
    </source>
</reference>
<comment type="caution">
    <text evidence="13">The sequence shown here is derived from an EMBL/GenBank/DDBJ whole genome shotgun (WGS) entry which is preliminary data.</text>
</comment>
<evidence type="ECO:0000256" key="11">
    <source>
        <dbReference type="ARBA" id="ARBA00049893"/>
    </source>
</evidence>
<comment type="catalytic activity">
    <reaction evidence="10">
        <text>adenosine + phosphate = alpha-D-ribose 1-phosphate + adenine</text>
        <dbReference type="Rhea" id="RHEA:27642"/>
        <dbReference type="ChEBI" id="CHEBI:16335"/>
        <dbReference type="ChEBI" id="CHEBI:16708"/>
        <dbReference type="ChEBI" id="CHEBI:43474"/>
        <dbReference type="ChEBI" id="CHEBI:57720"/>
        <dbReference type="EC" id="2.4.2.1"/>
    </reaction>
    <physiologicalReaction direction="left-to-right" evidence="10">
        <dbReference type="Rhea" id="RHEA:27643"/>
    </physiologicalReaction>
</comment>
<evidence type="ECO:0000256" key="7">
    <source>
        <dbReference type="ARBA" id="ARBA00022833"/>
    </source>
</evidence>
<keyword evidence="14" id="KW-1185">Reference proteome</keyword>
<dbReference type="CDD" id="cd16833">
    <property type="entry name" value="YfiH"/>
    <property type="match status" value="1"/>
</dbReference>